<keyword evidence="7" id="KW-1185">Reference proteome</keyword>
<dbReference type="InterPro" id="IPR036388">
    <property type="entry name" value="WH-like_DNA-bd_sf"/>
</dbReference>
<evidence type="ECO:0000256" key="4">
    <source>
        <dbReference type="SAM" id="MobiDB-lite"/>
    </source>
</evidence>
<feature type="region of interest" description="Disordered" evidence="4">
    <location>
        <begin position="121"/>
        <end position="155"/>
    </location>
</feature>
<sequence length="155" mass="16908">MALENGRTRKPVPVTLLMAEPADVVTQEEAERAAKLFKALSDPVRIRLLSLVRYSPGGEACFCDLAEEFDMPQPSLSHHLRVLVTAGILDRERRGTWSWYSVQPELLQTLETLLRSGGPLADRAAPLSPRERSSAAEPPVLATMVTSHSSPAGGH</sequence>
<dbReference type="GO" id="GO:0003700">
    <property type="term" value="F:DNA-binding transcription factor activity"/>
    <property type="evidence" value="ECO:0007669"/>
    <property type="project" value="InterPro"/>
</dbReference>
<dbReference type="SMART" id="SM00418">
    <property type="entry name" value="HTH_ARSR"/>
    <property type="match status" value="1"/>
</dbReference>
<dbReference type="RefSeq" id="WP_051972717.1">
    <property type="nucleotide sequence ID" value="NZ_CP008953.1"/>
</dbReference>
<dbReference type="Pfam" id="PF01022">
    <property type="entry name" value="HTH_5"/>
    <property type="match status" value="1"/>
</dbReference>
<dbReference type="SUPFAM" id="SSF46785">
    <property type="entry name" value="Winged helix' DNA-binding domain"/>
    <property type="match status" value="1"/>
</dbReference>
<dbReference type="EMBL" id="CP008953">
    <property type="protein sequence ID" value="AIG80403.1"/>
    <property type="molecule type" value="Genomic_DNA"/>
</dbReference>
<keyword evidence="2" id="KW-0238">DNA-binding</keyword>
<dbReference type="InterPro" id="IPR051081">
    <property type="entry name" value="HTH_MetalResp_TranReg"/>
</dbReference>
<dbReference type="PRINTS" id="PR00778">
    <property type="entry name" value="HTHARSR"/>
</dbReference>
<feature type="domain" description="HTH arsR-type" evidence="5">
    <location>
        <begin position="25"/>
        <end position="122"/>
    </location>
</feature>
<dbReference type="InterPro" id="IPR036390">
    <property type="entry name" value="WH_DNA-bd_sf"/>
</dbReference>
<proteinExistence type="predicted"/>
<evidence type="ECO:0000256" key="2">
    <source>
        <dbReference type="ARBA" id="ARBA00023125"/>
    </source>
</evidence>
<dbReference type="HOGENOM" id="CLU_097806_3_2_11"/>
<dbReference type="eggNOG" id="COG0640">
    <property type="taxonomic scope" value="Bacteria"/>
</dbReference>
<keyword evidence="1" id="KW-0805">Transcription regulation</keyword>
<reference evidence="6 7" key="1">
    <citation type="journal article" date="2014" name="J. Biotechnol.">
        <title>Complete genome sequence of the actinobacterium Amycolatopsis japonica MG417-CF17(T) (=DSM 44213T) producing (S,S)-N,N'-ethylenediaminedisuccinic acid.</title>
        <authorList>
            <person name="Stegmann E."/>
            <person name="Albersmeier A."/>
            <person name="Spohn M."/>
            <person name="Gert H."/>
            <person name="Weber T."/>
            <person name="Wohlleben W."/>
            <person name="Kalinowski J."/>
            <person name="Ruckert C."/>
        </authorList>
    </citation>
    <scope>NUCLEOTIDE SEQUENCE [LARGE SCALE GENOMIC DNA]</scope>
    <source>
        <strain evidence="7">MG417-CF17 (DSM 44213)</strain>
    </source>
</reference>
<dbReference type="KEGG" id="aja:AJAP_38080"/>
<dbReference type="InterPro" id="IPR001845">
    <property type="entry name" value="HTH_ArsR_DNA-bd_dom"/>
</dbReference>
<dbReference type="NCBIfam" id="NF033788">
    <property type="entry name" value="HTH_metalloreg"/>
    <property type="match status" value="1"/>
</dbReference>
<accession>A0A075V558</accession>
<dbReference type="Proteomes" id="UP000028492">
    <property type="component" value="Chromosome"/>
</dbReference>
<keyword evidence="3" id="KW-0804">Transcription</keyword>
<gene>
    <name evidence="6" type="ORF">AJAP_38080</name>
</gene>
<evidence type="ECO:0000259" key="5">
    <source>
        <dbReference type="PROSITE" id="PS50987"/>
    </source>
</evidence>
<name>A0A075V558_9PSEU</name>
<dbReference type="CDD" id="cd00090">
    <property type="entry name" value="HTH_ARSR"/>
    <property type="match status" value="1"/>
</dbReference>
<dbReference type="InterPro" id="IPR011991">
    <property type="entry name" value="ArsR-like_HTH"/>
</dbReference>
<dbReference type="GO" id="GO:0003677">
    <property type="term" value="F:DNA binding"/>
    <property type="evidence" value="ECO:0007669"/>
    <property type="project" value="UniProtKB-KW"/>
</dbReference>
<evidence type="ECO:0000313" key="7">
    <source>
        <dbReference type="Proteomes" id="UP000028492"/>
    </source>
</evidence>
<dbReference type="PANTHER" id="PTHR33154">
    <property type="entry name" value="TRANSCRIPTIONAL REGULATOR, ARSR FAMILY"/>
    <property type="match status" value="1"/>
</dbReference>
<feature type="compositionally biased region" description="Polar residues" evidence="4">
    <location>
        <begin position="144"/>
        <end position="155"/>
    </location>
</feature>
<protein>
    <recommendedName>
        <fullName evidence="5">HTH arsR-type domain-containing protein</fullName>
    </recommendedName>
</protein>
<dbReference type="STRING" id="208439.AJAP_38080"/>
<organism evidence="6 7">
    <name type="scientific">Amycolatopsis japonica</name>
    <dbReference type="NCBI Taxonomy" id="208439"/>
    <lineage>
        <taxon>Bacteria</taxon>
        <taxon>Bacillati</taxon>
        <taxon>Actinomycetota</taxon>
        <taxon>Actinomycetes</taxon>
        <taxon>Pseudonocardiales</taxon>
        <taxon>Pseudonocardiaceae</taxon>
        <taxon>Amycolatopsis</taxon>
        <taxon>Amycolatopsis japonica group</taxon>
    </lineage>
</organism>
<evidence type="ECO:0000313" key="6">
    <source>
        <dbReference type="EMBL" id="AIG80403.1"/>
    </source>
</evidence>
<dbReference type="PANTHER" id="PTHR33154:SF18">
    <property type="entry name" value="ARSENICAL RESISTANCE OPERON REPRESSOR"/>
    <property type="match status" value="1"/>
</dbReference>
<evidence type="ECO:0000256" key="3">
    <source>
        <dbReference type="ARBA" id="ARBA00023163"/>
    </source>
</evidence>
<dbReference type="PROSITE" id="PS50987">
    <property type="entry name" value="HTH_ARSR_2"/>
    <property type="match status" value="1"/>
</dbReference>
<dbReference type="Gene3D" id="1.10.10.10">
    <property type="entry name" value="Winged helix-like DNA-binding domain superfamily/Winged helix DNA-binding domain"/>
    <property type="match status" value="1"/>
</dbReference>
<evidence type="ECO:0000256" key="1">
    <source>
        <dbReference type="ARBA" id="ARBA00023015"/>
    </source>
</evidence>
<dbReference type="AlphaFoldDB" id="A0A075V558"/>